<evidence type="ECO:0000313" key="2">
    <source>
        <dbReference type="EMBL" id="BAN23090.1"/>
    </source>
</evidence>
<dbReference type="EMBL" id="AP013058">
    <property type="protein sequence ID" value="BAN23090.1"/>
    <property type="molecule type" value="Genomic_DNA"/>
</dbReference>
<feature type="region of interest" description="Disordered" evidence="1">
    <location>
        <begin position="21"/>
        <end position="53"/>
    </location>
</feature>
<dbReference type="HOGENOM" id="CLU_2166221_0_0_4"/>
<dbReference type="KEGG" id="buo:BRPE64_ACDS13360"/>
<organism evidence="2 3">
    <name type="scientific">Caballeronia insecticola</name>
    <dbReference type="NCBI Taxonomy" id="758793"/>
    <lineage>
        <taxon>Bacteria</taxon>
        <taxon>Pseudomonadati</taxon>
        <taxon>Pseudomonadota</taxon>
        <taxon>Betaproteobacteria</taxon>
        <taxon>Burkholderiales</taxon>
        <taxon>Burkholderiaceae</taxon>
        <taxon>Caballeronia</taxon>
    </lineage>
</organism>
<proteinExistence type="predicted"/>
<evidence type="ECO:0000256" key="1">
    <source>
        <dbReference type="SAM" id="MobiDB-lite"/>
    </source>
</evidence>
<reference evidence="2 3" key="2">
    <citation type="journal article" date="2018" name="Int. J. Syst. Evol. Microbiol.">
        <title>Burkholderia insecticola sp. nov., a gut symbiotic bacterium of the bean bug Riptortus pedestris.</title>
        <authorList>
            <person name="Takeshita K."/>
            <person name="Tamaki H."/>
            <person name="Ohbayashi T."/>
            <person name="Meng X.-Y."/>
            <person name="Sone T."/>
            <person name="Mitani Y."/>
            <person name="Peeters C."/>
            <person name="Kikuchi Y."/>
            <person name="Vandamme P."/>
        </authorList>
    </citation>
    <scope>NUCLEOTIDE SEQUENCE [LARGE SCALE GENOMIC DNA]</scope>
    <source>
        <strain evidence="2">RPE64</strain>
    </source>
</reference>
<dbReference type="AlphaFoldDB" id="R4WQA1"/>
<keyword evidence="3" id="KW-1185">Reference proteome</keyword>
<reference evidence="2 3" key="1">
    <citation type="journal article" date="2013" name="Genome Announc.">
        <title>Complete Genome Sequence of Burkholderia sp. Strain RPE64, Bacterial Symbiont of the Bean Bug Riptortus pedestris.</title>
        <authorList>
            <person name="Shibata T.F."/>
            <person name="Maeda T."/>
            <person name="Nikoh N."/>
            <person name="Yamaguchi K."/>
            <person name="Oshima K."/>
            <person name="Hattori M."/>
            <person name="Nishiyama T."/>
            <person name="Hasebe M."/>
            <person name="Fukatsu T."/>
            <person name="Kikuchi Y."/>
            <person name="Shigenobu S."/>
        </authorList>
    </citation>
    <scope>NUCLEOTIDE SEQUENCE [LARGE SCALE GENOMIC DNA]</scope>
</reference>
<sequence>MFRLVTASCRANPAIVPSASHCPIVRSSDTGPRRPSKPRKLPLNAARQKSRRRLSRKMYTPLRQAVRKARRAGMKRVSQALRCVPGRLERARILAPIQRVRDVLKPHSPQ</sequence>
<accession>R4WQA1</accession>
<evidence type="ECO:0000313" key="3">
    <source>
        <dbReference type="Proteomes" id="UP000013966"/>
    </source>
</evidence>
<name>R4WQA1_9BURK</name>
<protein>
    <submittedName>
        <fullName evidence="2">Uncharacterized protein</fullName>
    </submittedName>
</protein>
<dbReference type="STRING" id="758793.BRPE64_ACDS13360"/>
<dbReference type="Proteomes" id="UP000013966">
    <property type="component" value="Chromosome 1"/>
</dbReference>
<dbReference type="PATRIC" id="fig|758793.3.peg.1338"/>
<gene>
    <name evidence="2" type="ORF">BRPE64_ACDS13360</name>
</gene>